<dbReference type="Proteomes" id="UP000595420">
    <property type="component" value="Chromosome"/>
</dbReference>
<evidence type="ECO:0000313" key="3">
    <source>
        <dbReference type="Proteomes" id="UP000595420"/>
    </source>
</evidence>
<name>A0A7T4WCK3_9PROT</name>
<feature type="compositionally biased region" description="Basic and acidic residues" evidence="1">
    <location>
        <begin position="29"/>
        <end position="38"/>
    </location>
</feature>
<feature type="region of interest" description="Disordered" evidence="1">
    <location>
        <begin position="1"/>
        <end position="56"/>
    </location>
</feature>
<dbReference type="RefSeq" id="WP_198660097.1">
    <property type="nucleotide sequence ID" value="NZ_CP059488.1"/>
</dbReference>
<organism evidence="2 3">
    <name type="scientific">Acidithiobacillus ferrivorans</name>
    <dbReference type="NCBI Taxonomy" id="160808"/>
    <lineage>
        <taxon>Bacteria</taxon>
        <taxon>Pseudomonadati</taxon>
        <taxon>Pseudomonadota</taxon>
        <taxon>Acidithiobacillia</taxon>
        <taxon>Acidithiobacillales</taxon>
        <taxon>Acidithiobacillaceae</taxon>
        <taxon>Acidithiobacillus</taxon>
    </lineage>
</organism>
<reference evidence="2 3" key="1">
    <citation type="submission" date="2020-07" db="EMBL/GenBank/DDBJ databases">
        <title>Complete genome sequence analysis of Acidithiobacillus ferrivorans XJFY6S-08 reveals extreme environmental adaptation to alpine acid mine drainage.</title>
        <authorList>
            <person name="Yan L."/>
            <person name="Ni Y."/>
        </authorList>
    </citation>
    <scope>NUCLEOTIDE SEQUENCE [LARGE SCALE GENOMIC DNA]</scope>
    <source>
        <strain evidence="2 3">XJFY6S-08</strain>
    </source>
</reference>
<evidence type="ECO:0000256" key="1">
    <source>
        <dbReference type="SAM" id="MobiDB-lite"/>
    </source>
</evidence>
<feature type="compositionally biased region" description="Basic and acidic residues" evidence="1">
    <location>
        <begin position="1"/>
        <end position="14"/>
    </location>
</feature>
<protein>
    <submittedName>
        <fullName evidence="2">Uncharacterized protein</fullName>
    </submittedName>
</protein>
<sequence>MDADRRLTREELRPDIFGPNPQAQSITGQDHRVAERRSSTNRRVTTRRKLSPGTGI</sequence>
<proteinExistence type="predicted"/>
<dbReference type="EMBL" id="CP059488">
    <property type="protein sequence ID" value="QQD71915.1"/>
    <property type="molecule type" value="Genomic_DNA"/>
</dbReference>
<accession>A0A7T4WCK3</accession>
<dbReference type="AlphaFoldDB" id="A0A7T4WCK3"/>
<evidence type="ECO:0000313" key="2">
    <source>
        <dbReference type="EMBL" id="QQD71915.1"/>
    </source>
</evidence>
<gene>
    <name evidence="2" type="ORF">H2515_10810</name>
</gene>